<protein>
    <recommendedName>
        <fullName evidence="3">Lipoprotein</fullName>
    </recommendedName>
</protein>
<keyword evidence="2" id="KW-1185">Reference proteome</keyword>
<sequence length="77" mass="8067">MDDRSRFHRVIPLLAATALVAVAPLVVGCDGGAPAAPVPTEAEIQKRQDDEIAARQKAYGKAGIPIGRHPEKAAKKG</sequence>
<dbReference type="RefSeq" id="WP_277861152.1">
    <property type="nucleotide sequence ID" value="NZ_JARRAG010000002.1"/>
</dbReference>
<dbReference type="EMBL" id="JARRAG010000002">
    <property type="protein sequence ID" value="MDG3004800.1"/>
    <property type="molecule type" value="Genomic_DNA"/>
</dbReference>
<dbReference type="Proteomes" id="UP001216907">
    <property type="component" value="Unassembled WGS sequence"/>
</dbReference>
<reference evidence="1 2" key="1">
    <citation type="submission" date="2023-03" db="EMBL/GenBank/DDBJ databases">
        <title>Paludisphaera mucosa sp. nov. a novel planctomycete from northern fen.</title>
        <authorList>
            <person name="Ivanova A."/>
        </authorList>
    </citation>
    <scope>NUCLEOTIDE SEQUENCE [LARGE SCALE GENOMIC DNA]</scope>
    <source>
        <strain evidence="1 2">Pla2</strain>
    </source>
</reference>
<evidence type="ECO:0000313" key="2">
    <source>
        <dbReference type="Proteomes" id="UP001216907"/>
    </source>
</evidence>
<gene>
    <name evidence="1" type="ORF">PZE19_13510</name>
</gene>
<dbReference type="PROSITE" id="PS51257">
    <property type="entry name" value="PROKAR_LIPOPROTEIN"/>
    <property type="match status" value="1"/>
</dbReference>
<organism evidence="1 2">
    <name type="scientific">Paludisphaera mucosa</name>
    <dbReference type="NCBI Taxonomy" id="3030827"/>
    <lineage>
        <taxon>Bacteria</taxon>
        <taxon>Pseudomonadati</taxon>
        <taxon>Planctomycetota</taxon>
        <taxon>Planctomycetia</taxon>
        <taxon>Isosphaerales</taxon>
        <taxon>Isosphaeraceae</taxon>
        <taxon>Paludisphaera</taxon>
    </lineage>
</organism>
<evidence type="ECO:0008006" key="3">
    <source>
        <dbReference type="Google" id="ProtNLM"/>
    </source>
</evidence>
<evidence type="ECO:0000313" key="1">
    <source>
        <dbReference type="EMBL" id="MDG3004800.1"/>
    </source>
</evidence>
<name>A0ABT6FB38_9BACT</name>
<proteinExistence type="predicted"/>
<accession>A0ABT6FB38</accession>
<comment type="caution">
    <text evidence="1">The sequence shown here is derived from an EMBL/GenBank/DDBJ whole genome shotgun (WGS) entry which is preliminary data.</text>
</comment>